<name>D3FEA7_CONWI</name>
<keyword evidence="2" id="KW-1185">Reference proteome</keyword>
<evidence type="ECO:0000313" key="2">
    <source>
        <dbReference type="Proteomes" id="UP000008229"/>
    </source>
</evidence>
<dbReference type="Proteomes" id="UP000008229">
    <property type="component" value="Chromosome"/>
</dbReference>
<proteinExistence type="predicted"/>
<protein>
    <submittedName>
        <fullName evidence="1">Uncharacterized protein</fullName>
    </submittedName>
</protein>
<dbReference type="EMBL" id="CP001854">
    <property type="protein sequence ID" value="ADB53599.1"/>
    <property type="molecule type" value="Genomic_DNA"/>
</dbReference>
<sequence>MEAPGLRVGDILAAVAVAEMPGVGEVRFYEALMPYVLLLDARRDEKRAVQLLARARKSRKRQSDGEIHIADSTAIVDLQHLGARACITAMEALEAFAAEILPVDAVYTPKAGKRVGERLDREQILWLKTKERFGDALPAALGLQSIKHSALLWASFKRALALRNAAIHPKPEHLHSFGKLDPGRLSSRIIAEEFVGVSEMAAAVMERYSPGYVTTADSRR</sequence>
<dbReference type="KEGG" id="cwo:Cwoe_5191"/>
<dbReference type="STRING" id="469383.Cwoe_5191"/>
<accession>D3FEA7</accession>
<dbReference type="AlphaFoldDB" id="D3FEA7"/>
<organism evidence="1 2">
    <name type="scientific">Conexibacter woesei (strain DSM 14684 / CCUG 47730 / CIP 108061 / JCM 11494 / NBRC 100937 / ID131577)</name>
    <dbReference type="NCBI Taxonomy" id="469383"/>
    <lineage>
        <taxon>Bacteria</taxon>
        <taxon>Bacillati</taxon>
        <taxon>Actinomycetota</taxon>
        <taxon>Thermoleophilia</taxon>
        <taxon>Solirubrobacterales</taxon>
        <taxon>Conexibacteraceae</taxon>
        <taxon>Conexibacter</taxon>
    </lineage>
</organism>
<dbReference type="HOGENOM" id="CLU_1254168_0_0_11"/>
<reference evidence="1 2" key="1">
    <citation type="journal article" date="2010" name="Stand. Genomic Sci.">
        <title>Complete genome sequence of Conexibacter woesei type strain (ID131577).</title>
        <authorList>
            <person name="Pukall R."/>
            <person name="Lapidus A."/>
            <person name="Glavina Del Rio T."/>
            <person name="Copeland A."/>
            <person name="Tice H."/>
            <person name="Cheng J.-F."/>
            <person name="Lucas S."/>
            <person name="Chen F."/>
            <person name="Nolan M."/>
            <person name="Bruce D."/>
            <person name="Goodwin L."/>
            <person name="Pitluck S."/>
            <person name="Mavromatis K."/>
            <person name="Ivanova N."/>
            <person name="Ovchinnikova G."/>
            <person name="Pati A."/>
            <person name="Chen A."/>
            <person name="Palaniappan K."/>
            <person name="Land M."/>
            <person name="Hauser L."/>
            <person name="Chang Y.-J."/>
            <person name="Jeffries C.D."/>
            <person name="Chain P."/>
            <person name="Meincke L."/>
            <person name="Sims D."/>
            <person name="Brettin T."/>
            <person name="Detter J.C."/>
            <person name="Rohde M."/>
            <person name="Goeker M."/>
            <person name="Bristow J."/>
            <person name="Eisen J.A."/>
            <person name="Markowitz V."/>
            <person name="Kyrpides N.C."/>
            <person name="Klenk H.-P."/>
            <person name="Hugenholtz P."/>
        </authorList>
    </citation>
    <scope>NUCLEOTIDE SEQUENCE [LARGE SCALE GENOMIC DNA]</scope>
    <source>
        <strain evidence="2">DSM 14684 / CIP 108061 / JCM 11494 / NBRC 100937 / ID131577</strain>
    </source>
</reference>
<reference evidence="2" key="2">
    <citation type="submission" date="2010-01" db="EMBL/GenBank/DDBJ databases">
        <title>The complete genome of Conexibacter woesei DSM 14684.</title>
        <authorList>
            <consortium name="US DOE Joint Genome Institute (JGI-PGF)"/>
            <person name="Lucas S."/>
            <person name="Copeland A."/>
            <person name="Lapidus A."/>
            <person name="Glavina del Rio T."/>
            <person name="Dalin E."/>
            <person name="Tice H."/>
            <person name="Bruce D."/>
            <person name="Goodwin L."/>
            <person name="Pitluck S."/>
            <person name="Kyrpides N."/>
            <person name="Mavromatis K."/>
            <person name="Ivanova N."/>
            <person name="Mikhailova N."/>
            <person name="Chertkov O."/>
            <person name="Brettin T."/>
            <person name="Detter J.C."/>
            <person name="Han C."/>
            <person name="Larimer F."/>
            <person name="Land M."/>
            <person name="Hauser L."/>
            <person name="Markowitz V."/>
            <person name="Cheng J.-F."/>
            <person name="Hugenholtz P."/>
            <person name="Woyke T."/>
            <person name="Wu D."/>
            <person name="Pukall R."/>
            <person name="Steenblock K."/>
            <person name="Schneider S."/>
            <person name="Klenk H.-P."/>
            <person name="Eisen J.A."/>
        </authorList>
    </citation>
    <scope>NUCLEOTIDE SEQUENCE [LARGE SCALE GENOMIC DNA]</scope>
    <source>
        <strain evidence="2">DSM 14684 / CIP 108061 / JCM 11494 / NBRC 100937 / ID131577</strain>
    </source>
</reference>
<evidence type="ECO:0000313" key="1">
    <source>
        <dbReference type="EMBL" id="ADB53599.1"/>
    </source>
</evidence>
<gene>
    <name evidence="1" type="ordered locus">Cwoe_5191</name>
</gene>